<dbReference type="RefSeq" id="WP_005309475.1">
    <property type="nucleotide sequence ID" value="NZ_JAAKIA010000017.1"/>
</dbReference>
<dbReference type="HOGENOM" id="CLU_068979_5_5_6"/>
<feature type="domain" description="Isochorismatase-like" evidence="2">
    <location>
        <begin position="3"/>
        <end position="143"/>
    </location>
</feature>
<dbReference type="PATRIC" id="fig|1073377.4.peg.4471"/>
<accession>K1JCQ5</accession>
<protein>
    <recommendedName>
        <fullName evidence="2">Isochorismatase-like domain-containing protein</fullName>
    </recommendedName>
</protein>
<evidence type="ECO:0000313" key="4">
    <source>
        <dbReference type="Proteomes" id="UP000005149"/>
    </source>
</evidence>
<dbReference type="InterPro" id="IPR036380">
    <property type="entry name" value="Isochorismatase-like_sf"/>
</dbReference>
<proteinExistence type="predicted"/>
<dbReference type="Pfam" id="PF00857">
    <property type="entry name" value="Isochorismatase"/>
    <property type="match status" value="1"/>
</dbReference>
<evidence type="ECO:0000256" key="1">
    <source>
        <dbReference type="ARBA" id="ARBA00022801"/>
    </source>
</evidence>
<dbReference type="Proteomes" id="UP000005149">
    <property type="component" value="Unassembled WGS sequence"/>
</dbReference>
<dbReference type="PANTHER" id="PTHR43540">
    <property type="entry name" value="PEROXYUREIDOACRYLATE/UREIDOACRYLATE AMIDOHYDROLASE-RELATED"/>
    <property type="match status" value="1"/>
</dbReference>
<name>K1JCQ5_9GAMM</name>
<dbReference type="AlphaFoldDB" id="K1JCQ5"/>
<dbReference type="EMBL" id="AGWR01000043">
    <property type="protein sequence ID" value="EKB25642.1"/>
    <property type="molecule type" value="Genomic_DNA"/>
</dbReference>
<comment type="caution">
    <text evidence="3">The sequence shown here is derived from an EMBL/GenBank/DDBJ whole genome shotgun (WGS) entry which is preliminary data.</text>
</comment>
<dbReference type="Gene3D" id="3.40.50.850">
    <property type="entry name" value="Isochorismatase-like"/>
    <property type="match status" value="1"/>
</dbReference>
<sequence length="181" mass="20077">MTGVLVIDVQRALFEPEPKPFESELVVERINAITAWARARGYPVFFIQHEQAEGAMAFGSEGWSLHSNLETATTDVMVRKTTPDSFHRTELESALCERGLSHLIVCGYASEFCVDTTIRRAAALGFPIQLVSDAHTTHDKSHATARQIREHHNKTLSNVTSFGVRICTIETQALIQSLPSV</sequence>
<dbReference type="InterPro" id="IPR000868">
    <property type="entry name" value="Isochorismatase-like_dom"/>
</dbReference>
<dbReference type="InterPro" id="IPR050272">
    <property type="entry name" value="Isochorismatase-like_hydrls"/>
</dbReference>
<keyword evidence="4" id="KW-1185">Reference proteome</keyword>
<keyword evidence="1" id="KW-0378">Hydrolase</keyword>
<evidence type="ECO:0000313" key="3">
    <source>
        <dbReference type="EMBL" id="EKB25642.1"/>
    </source>
</evidence>
<dbReference type="SUPFAM" id="SSF52499">
    <property type="entry name" value="Isochorismatase-like hydrolases"/>
    <property type="match status" value="1"/>
</dbReference>
<dbReference type="CDD" id="cd01014">
    <property type="entry name" value="nicotinamidase_related"/>
    <property type="match status" value="1"/>
</dbReference>
<evidence type="ECO:0000259" key="2">
    <source>
        <dbReference type="Pfam" id="PF00857"/>
    </source>
</evidence>
<dbReference type="PANTHER" id="PTHR43540:SF14">
    <property type="entry name" value="ISOCHORISMATASE"/>
    <property type="match status" value="1"/>
</dbReference>
<dbReference type="GO" id="GO:0016787">
    <property type="term" value="F:hydrolase activity"/>
    <property type="evidence" value="ECO:0007669"/>
    <property type="project" value="UniProtKB-KW"/>
</dbReference>
<organism evidence="3 4">
    <name type="scientific">Aeromonas dhakensis</name>
    <dbReference type="NCBI Taxonomy" id="196024"/>
    <lineage>
        <taxon>Bacteria</taxon>
        <taxon>Pseudomonadati</taxon>
        <taxon>Pseudomonadota</taxon>
        <taxon>Gammaproteobacteria</taxon>
        <taxon>Aeromonadales</taxon>
        <taxon>Aeromonadaceae</taxon>
        <taxon>Aeromonas</taxon>
    </lineage>
</organism>
<gene>
    <name evidence="3" type="ORF">HMPREF1171_04407</name>
</gene>
<reference evidence="3 4" key="1">
    <citation type="submission" date="2012-06" db="EMBL/GenBank/DDBJ databases">
        <title>The Genome Sequence of Aeromonas hydrophila SSU.</title>
        <authorList>
            <consortium name="The Broad Institute Genome Sequencing Platform"/>
            <person name="Earl A."/>
            <person name="Ward D."/>
            <person name="Feldgarden M."/>
            <person name="Gevers D."/>
            <person name="Chopra A."/>
            <person name="Walker B."/>
            <person name="Young S.K."/>
            <person name="Zeng Q."/>
            <person name="Gargeya S."/>
            <person name="Fitzgerald M."/>
            <person name="Haas B."/>
            <person name="Abouelleil A."/>
            <person name="Alvarado L."/>
            <person name="Arachchi H.M."/>
            <person name="Berlin A.M."/>
            <person name="Chapman S.B."/>
            <person name="Goldberg J."/>
            <person name="Griggs A."/>
            <person name="Gujja S."/>
            <person name="Hansen M."/>
            <person name="Howarth C."/>
            <person name="Imamovic A."/>
            <person name="Larimer J."/>
            <person name="McCowan C."/>
            <person name="Montmayeur A."/>
            <person name="Murphy C."/>
            <person name="Neiman D."/>
            <person name="Pearson M."/>
            <person name="Priest M."/>
            <person name="Roberts A."/>
            <person name="Saif S."/>
            <person name="Shea T."/>
            <person name="Sisk P."/>
            <person name="Sykes S."/>
            <person name="Wortman J."/>
            <person name="Nusbaum C."/>
            <person name="Birren B."/>
        </authorList>
    </citation>
    <scope>NUCLEOTIDE SEQUENCE [LARGE SCALE GENOMIC DNA]</scope>
    <source>
        <strain evidence="3 4">SSU</strain>
    </source>
</reference>